<keyword evidence="1" id="KW-1015">Disulfide bond</keyword>
<feature type="disulfide bond" evidence="1">
    <location>
        <begin position="28"/>
        <end position="237"/>
    </location>
</feature>
<dbReference type="PROSITE" id="PS51367">
    <property type="entry name" value="THAUMATIN_2"/>
    <property type="match status" value="1"/>
</dbReference>
<dbReference type="EMBL" id="HG739182">
    <property type="protein sequence ID" value="CDP15299.1"/>
    <property type="molecule type" value="Genomic_DNA"/>
</dbReference>
<dbReference type="Pfam" id="PF00314">
    <property type="entry name" value="Thaumatin"/>
    <property type="match status" value="1"/>
</dbReference>
<accession>A0A068V471</accession>
<evidence type="ECO:0000256" key="1">
    <source>
        <dbReference type="PIRSR" id="PIRSR002703-1"/>
    </source>
</evidence>
<dbReference type="FunFam" id="2.60.110.10:FF:000004">
    <property type="entry name" value="THAUMATIN-LIKE PROTEIN 1"/>
    <property type="match status" value="1"/>
</dbReference>
<feature type="disulfide bond" evidence="1">
    <location>
        <begin position="147"/>
        <end position="209"/>
    </location>
</feature>
<gene>
    <name evidence="3" type="ORF">GSCOC_T00042973001</name>
</gene>
<dbReference type="PIRSF" id="PIRSF002703">
    <property type="entry name" value="Thaumatin"/>
    <property type="match status" value="1"/>
</dbReference>
<dbReference type="Gene3D" id="2.60.110.10">
    <property type="entry name" value="Thaumatin"/>
    <property type="match status" value="1"/>
</dbReference>
<dbReference type="OMA" id="NCKETIY"/>
<protein>
    <recommendedName>
        <fullName evidence="5">Thaumatin-like protein</fullName>
    </recommendedName>
</protein>
<dbReference type="STRING" id="49390.A0A068V471"/>
<dbReference type="Proteomes" id="UP000295252">
    <property type="component" value="Chromosome VIII"/>
</dbReference>
<feature type="disulfide bond" evidence="1">
    <location>
        <begin position="142"/>
        <end position="226"/>
    </location>
</feature>
<feature type="disulfide bond" evidence="1">
    <location>
        <begin position="89"/>
        <end position="96"/>
    </location>
</feature>
<dbReference type="Gramene" id="CDP15299">
    <property type="protein sequence ID" value="CDP15299"/>
    <property type="gene ID" value="GSCOC_T00042973001"/>
</dbReference>
<evidence type="ECO:0000313" key="4">
    <source>
        <dbReference type="Proteomes" id="UP000295252"/>
    </source>
</evidence>
<dbReference type="SUPFAM" id="SSF49870">
    <property type="entry name" value="Osmotin, thaumatin-like protein"/>
    <property type="match status" value="1"/>
</dbReference>
<feature type="disulfide bond" evidence="1">
    <location>
        <begin position="176"/>
        <end position="185"/>
    </location>
</feature>
<dbReference type="InParanoid" id="A0A068V471"/>
<dbReference type="SMART" id="SM00205">
    <property type="entry name" value="THN"/>
    <property type="match status" value="1"/>
</dbReference>
<feature type="disulfide bond" evidence="1">
    <location>
        <begin position="156"/>
        <end position="172"/>
    </location>
</feature>
<evidence type="ECO:0008006" key="5">
    <source>
        <dbReference type="Google" id="ProtNLM"/>
    </source>
</evidence>
<reference evidence="4" key="1">
    <citation type="journal article" date="2014" name="Science">
        <title>The coffee genome provides insight into the convergent evolution of caffeine biosynthesis.</title>
        <authorList>
            <person name="Denoeud F."/>
            <person name="Carretero-Paulet L."/>
            <person name="Dereeper A."/>
            <person name="Droc G."/>
            <person name="Guyot R."/>
            <person name="Pietrella M."/>
            <person name="Zheng C."/>
            <person name="Alberti A."/>
            <person name="Anthony F."/>
            <person name="Aprea G."/>
            <person name="Aury J.M."/>
            <person name="Bento P."/>
            <person name="Bernard M."/>
            <person name="Bocs S."/>
            <person name="Campa C."/>
            <person name="Cenci A."/>
            <person name="Combes M.C."/>
            <person name="Crouzillat D."/>
            <person name="Da Silva C."/>
            <person name="Daddiego L."/>
            <person name="De Bellis F."/>
            <person name="Dussert S."/>
            <person name="Garsmeur O."/>
            <person name="Gayraud T."/>
            <person name="Guignon V."/>
            <person name="Jahn K."/>
            <person name="Jamilloux V."/>
            <person name="Joet T."/>
            <person name="Labadie K."/>
            <person name="Lan T."/>
            <person name="Leclercq J."/>
            <person name="Lepelley M."/>
            <person name="Leroy T."/>
            <person name="Li L.T."/>
            <person name="Librado P."/>
            <person name="Lopez L."/>
            <person name="Munoz A."/>
            <person name="Noel B."/>
            <person name="Pallavicini A."/>
            <person name="Perrotta G."/>
            <person name="Poncet V."/>
            <person name="Pot D."/>
            <person name="Priyono X."/>
            <person name="Rigoreau M."/>
            <person name="Rouard M."/>
            <person name="Rozas J."/>
            <person name="Tranchant-Dubreuil C."/>
            <person name="VanBuren R."/>
            <person name="Zhang Q."/>
            <person name="Andrade A.C."/>
            <person name="Argout X."/>
            <person name="Bertrand B."/>
            <person name="de Kochko A."/>
            <person name="Graziosi G."/>
            <person name="Henry R.J."/>
            <person name="Jayarama X."/>
            <person name="Ming R."/>
            <person name="Nagai C."/>
            <person name="Rounsley S."/>
            <person name="Sankoff D."/>
            <person name="Giuliano G."/>
            <person name="Albert V.A."/>
            <person name="Wincker P."/>
            <person name="Lashermes P."/>
        </authorList>
    </citation>
    <scope>NUCLEOTIDE SEQUENCE [LARGE SCALE GENOMIC DNA]</scope>
    <source>
        <strain evidence="4">cv. DH200-94</strain>
    </source>
</reference>
<dbReference type="PANTHER" id="PTHR31048">
    <property type="entry name" value="OS03G0233200 PROTEIN"/>
    <property type="match status" value="1"/>
</dbReference>
<dbReference type="InterPro" id="IPR001938">
    <property type="entry name" value="Thaumatin"/>
</dbReference>
<keyword evidence="2" id="KW-0732">Signal</keyword>
<dbReference type="OrthoDB" id="430315at2759"/>
<name>A0A068V471_COFCA</name>
<dbReference type="InterPro" id="IPR037176">
    <property type="entry name" value="Osmotin/thaumatin-like_sf"/>
</dbReference>
<feature type="disulfide bond" evidence="1">
    <location>
        <begin position="75"/>
        <end position="84"/>
    </location>
</feature>
<dbReference type="CDD" id="cd09218">
    <property type="entry name" value="TLP-PA"/>
    <property type="match status" value="1"/>
</dbReference>
<organism evidence="3 4">
    <name type="scientific">Coffea canephora</name>
    <name type="common">Robusta coffee</name>
    <dbReference type="NCBI Taxonomy" id="49390"/>
    <lineage>
        <taxon>Eukaryota</taxon>
        <taxon>Viridiplantae</taxon>
        <taxon>Streptophyta</taxon>
        <taxon>Embryophyta</taxon>
        <taxon>Tracheophyta</taxon>
        <taxon>Spermatophyta</taxon>
        <taxon>Magnoliopsida</taxon>
        <taxon>eudicotyledons</taxon>
        <taxon>Gunneridae</taxon>
        <taxon>Pentapetalae</taxon>
        <taxon>asterids</taxon>
        <taxon>lamiids</taxon>
        <taxon>Gentianales</taxon>
        <taxon>Rubiaceae</taxon>
        <taxon>Ixoroideae</taxon>
        <taxon>Gardenieae complex</taxon>
        <taxon>Bertiereae - Coffeeae clade</taxon>
        <taxon>Coffeeae</taxon>
        <taxon>Coffea</taxon>
    </lineage>
</organism>
<dbReference type="AlphaFoldDB" id="A0A068V471"/>
<keyword evidence="4" id="KW-1185">Reference proteome</keyword>
<dbReference type="PhylomeDB" id="A0A068V471"/>
<feature type="disulfide bond" evidence="1">
    <location>
        <begin position="186"/>
        <end position="196"/>
    </location>
</feature>
<sequence length="238" mass="26034">MKIKIILAFFVFLIAYAFSVRFTIDNNCPYTIWPASVTRSKGPRILTGFELASRASKKLEVPSQWSGRIWARFVCSGFQGKFTCRSGDCGSGHIECGGASGAAPATLVEFTLFGAGGQDFYDISLVDGFNLPVRVAPQIAGCTTISCPVDINNRRCPKELAVFNTDGGIIGCKSACVAFNQPQYCCTGEYGSPDKCKPTNYSNVFKQPCPQAYSYAYDDRSSLFTCKRHPDYVITFCP</sequence>
<evidence type="ECO:0000256" key="2">
    <source>
        <dbReference type="SAM" id="SignalP"/>
    </source>
</evidence>
<feature type="signal peptide" evidence="2">
    <location>
        <begin position="1"/>
        <end position="19"/>
    </location>
</feature>
<evidence type="ECO:0000313" key="3">
    <source>
        <dbReference type="EMBL" id="CDP15299.1"/>
    </source>
</evidence>
<feature type="chain" id="PRO_5001655412" description="Thaumatin-like protein" evidence="2">
    <location>
        <begin position="20"/>
        <end position="238"/>
    </location>
</feature>
<dbReference type="PRINTS" id="PR00347">
    <property type="entry name" value="THAUMATIN"/>
</dbReference>
<proteinExistence type="predicted"/>